<dbReference type="VEuPathDB" id="FungiDB:BD410DRAFT_766372"/>
<comment type="subcellular location">
    <subcellularLocation>
        <location evidence="1">Membrane</location>
        <topology evidence="1">Multi-pass membrane protein</topology>
    </subcellularLocation>
</comment>
<name>A0A4Y7QCL8_9AGAM</name>
<feature type="transmembrane region" description="Helical" evidence="6">
    <location>
        <begin position="253"/>
        <end position="275"/>
    </location>
</feature>
<dbReference type="InterPro" id="IPR036259">
    <property type="entry name" value="MFS_trans_sf"/>
</dbReference>
<feature type="compositionally biased region" description="Basic and acidic residues" evidence="5">
    <location>
        <begin position="705"/>
        <end position="717"/>
    </location>
</feature>
<evidence type="ECO:0000256" key="5">
    <source>
        <dbReference type="SAM" id="MobiDB-lite"/>
    </source>
</evidence>
<feature type="transmembrane region" description="Helical" evidence="6">
    <location>
        <begin position="666"/>
        <end position="685"/>
    </location>
</feature>
<feature type="transmembrane region" description="Helical" evidence="6">
    <location>
        <begin position="350"/>
        <end position="372"/>
    </location>
</feature>
<dbReference type="PANTHER" id="PTHR23507:SF1">
    <property type="entry name" value="FI18259P1-RELATED"/>
    <property type="match status" value="1"/>
</dbReference>
<dbReference type="EMBL" id="ML170165">
    <property type="protein sequence ID" value="TDL24842.1"/>
    <property type="molecule type" value="Genomic_DNA"/>
</dbReference>
<feature type="compositionally biased region" description="Low complexity" evidence="5">
    <location>
        <begin position="532"/>
        <end position="560"/>
    </location>
</feature>
<keyword evidence="4 6" id="KW-0472">Membrane</keyword>
<evidence type="ECO:0000313" key="8">
    <source>
        <dbReference type="Proteomes" id="UP000294933"/>
    </source>
</evidence>
<feature type="region of interest" description="Disordered" evidence="5">
    <location>
        <begin position="1"/>
        <end position="28"/>
    </location>
</feature>
<feature type="transmembrane region" description="Helical" evidence="6">
    <location>
        <begin position="281"/>
        <end position="309"/>
    </location>
</feature>
<dbReference type="GO" id="GO:0022857">
    <property type="term" value="F:transmembrane transporter activity"/>
    <property type="evidence" value="ECO:0007669"/>
    <property type="project" value="InterPro"/>
</dbReference>
<feature type="transmembrane region" description="Helical" evidence="6">
    <location>
        <begin position="488"/>
        <end position="509"/>
    </location>
</feature>
<organism evidence="7 8">
    <name type="scientific">Rickenella mellea</name>
    <dbReference type="NCBI Taxonomy" id="50990"/>
    <lineage>
        <taxon>Eukaryota</taxon>
        <taxon>Fungi</taxon>
        <taxon>Dikarya</taxon>
        <taxon>Basidiomycota</taxon>
        <taxon>Agaricomycotina</taxon>
        <taxon>Agaricomycetes</taxon>
        <taxon>Hymenochaetales</taxon>
        <taxon>Rickenellaceae</taxon>
        <taxon>Rickenella</taxon>
    </lineage>
</organism>
<dbReference type="GO" id="GO:0016020">
    <property type="term" value="C:membrane"/>
    <property type="evidence" value="ECO:0007669"/>
    <property type="project" value="UniProtKB-SubCell"/>
</dbReference>
<feature type="transmembrane region" description="Helical" evidence="6">
    <location>
        <begin position="321"/>
        <end position="344"/>
    </location>
</feature>
<dbReference type="Pfam" id="PF07690">
    <property type="entry name" value="MFS_1"/>
    <property type="match status" value="1"/>
</dbReference>
<gene>
    <name evidence="7" type="ORF">BD410DRAFT_766372</name>
</gene>
<dbReference type="PANTHER" id="PTHR23507">
    <property type="entry name" value="ZGC:174356"/>
    <property type="match status" value="1"/>
</dbReference>
<keyword evidence="3 6" id="KW-1133">Transmembrane helix</keyword>
<feature type="region of interest" description="Disordered" evidence="5">
    <location>
        <begin position="693"/>
        <end position="717"/>
    </location>
</feature>
<evidence type="ECO:0000256" key="2">
    <source>
        <dbReference type="ARBA" id="ARBA00022692"/>
    </source>
</evidence>
<feature type="transmembrane region" description="Helical" evidence="6">
    <location>
        <begin position="449"/>
        <end position="468"/>
    </location>
</feature>
<dbReference type="Proteomes" id="UP000294933">
    <property type="component" value="Unassembled WGS sequence"/>
</dbReference>
<sequence length="717" mass="78216">MAAQVPSARSSSPLPKTHRSSSRSSEIYLPQGPEALIYPEGAVGEEATDLLGEFVHVHHSEATLVEDDGENIRKPTRGGDDFSERPWYKRPSAVWLLCLMPFTAIAMASTIAPRVELYTRLACREHKPEYSAGRGPSSSNYLTTNGYPHGIHVDANISERASQISTLPYMSLAALGSFPIATQPFYRDMPEDPTHNQTSADKERERQLCASDPEVQAHVAKLMASMATVSGILTCLTTAWWGSLSDRHGRMRVVGISVFGTILADLNLIFVSWFSTKLPGGYWFLIVGPTIEGILGGTASSIAAMHAYVADCTEPSARSRIFSMSLGLMFTGFAIGPTFGGFLIHVTETVLSVFYFATFAHVLFAFVVWVVIPESLSRRSMQESRQRRVAELAEALDAERAEAEAGRSTGICLLMRFKRLFGFLSPLTVFAPKSLDKDNAPGKRRAKDWSLTFLVLSLGFNILIMSSYSYKFQYAAATFGWSSEVMSYWLSLIGVSRALYLAIILPITIKLFMAARKPAIQLPIEPAEPLHPSQSAAAQDTPAPDAAQSQPTKAQTTPAKKTPHSPTFDLNLARFSLVIEVVCYTLIPLGPSPLTFTVFSMLASFSGGFNPAAQSLALVLFARSGETETGRLFGALSVVQAMCQQILGPAIFGLTYMKTVATYPKTIFFLSASCATVSLLFISLVRLPKDSPPVPQDPEVAHPPSVDREQTLVHIDE</sequence>
<keyword evidence="2 6" id="KW-0812">Transmembrane</keyword>
<feature type="transmembrane region" description="Helical" evidence="6">
    <location>
        <begin position="633"/>
        <end position="654"/>
    </location>
</feature>
<evidence type="ECO:0000256" key="3">
    <source>
        <dbReference type="ARBA" id="ARBA00022989"/>
    </source>
</evidence>
<evidence type="ECO:0000313" key="7">
    <source>
        <dbReference type="EMBL" id="TDL24842.1"/>
    </source>
</evidence>
<dbReference type="SUPFAM" id="SSF103473">
    <property type="entry name" value="MFS general substrate transporter"/>
    <property type="match status" value="2"/>
</dbReference>
<feature type="region of interest" description="Disordered" evidence="5">
    <location>
        <begin position="529"/>
        <end position="565"/>
    </location>
</feature>
<accession>A0A4Y7QCL8</accession>
<evidence type="ECO:0000256" key="1">
    <source>
        <dbReference type="ARBA" id="ARBA00004141"/>
    </source>
</evidence>
<dbReference type="OrthoDB" id="3026777at2759"/>
<keyword evidence="8" id="KW-1185">Reference proteome</keyword>
<evidence type="ECO:0000256" key="6">
    <source>
        <dbReference type="SAM" id="Phobius"/>
    </source>
</evidence>
<evidence type="ECO:0000256" key="4">
    <source>
        <dbReference type="ARBA" id="ARBA00023136"/>
    </source>
</evidence>
<dbReference type="AlphaFoldDB" id="A0A4Y7QCL8"/>
<dbReference type="Gene3D" id="1.20.1250.20">
    <property type="entry name" value="MFS general substrate transporter like domains"/>
    <property type="match status" value="2"/>
</dbReference>
<proteinExistence type="predicted"/>
<dbReference type="InterPro" id="IPR011701">
    <property type="entry name" value="MFS"/>
</dbReference>
<reference evidence="7 8" key="1">
    <citation type="submission" date="2018-06" db="EMBL/GenBank/DDBJ databases">
        <title>A transcriptomic atlas of mushroom development highlights an independent origin of complex multicellularity.</title>
        <authorList>
            <consortium name="DOE Joint Genome Institute"/>
            <person name="Krizsan K."/>
            <person name="Almasi E."/>
            <person name="Merenyi Z."/>
            <person name="Sahu N."/>
            <person name="Viragh M."/>
            <person name="Koszo T."/>
            <person name="Mondo S."/>
            <person name="Kiss B."/>
            <person name="Balint B."/>
            <person name="Kues U."/>
            <person name="Barry K."/>
            <person name="Hegedus J.C."/>
            <person name="Henrissat B."/>
            <person name="Johnson J."/>
            <person name="Lipzen A."/>
            <person name="Ohm R."/>
            <person name="Nagy I."/>
            <person name="Pangilinan J."/>
            <person name="Yan J."/>
            <person name="Xiong Y."/>
            <person name="Grigoriev I.V."/>
            <person name="Hibbett D.S."/>
            <person name="Nagy L.G."/>
        </authorList>
    </citation>
    <scope>NUCLEOTIDE SEQUENCE [LARGE SCALE GENOMIC DNA]</scope>
    <source>
        <strain evidence="7 8">SZMC22713</strain>
    </source>
</reference>
<feature type="transmembrane region" description="Helical" evidence="6">
    <location>
        <begin position="222"/>
        <end position="241"/>
    </location>
</feature>
<feature type="transmembrane region" description="Helical" evidence="6">
    <location>
        <begin position="93"/>
        <end position="112"/>
    </location>
</feature>
<protein>
    <submittedName>
        <fullName evidence="7">MFS general substrate transporter</fullName>
    </submittedName>
</protein>